<dbReference type="OrthoDB" id="5544992at2759"/>
<reference evidence="2" key="1">
    <citation type="submission" date="2022-04" db="EMBL/GenBank/DDBJ databases">
        <title>Carnegiea gigantea Genome sequencing and assembly v2.</title>
        <authorList>
            <person name="Copetti D."/>
            <person name="Sanderson M.J."/>
            <person name="Burquez A."/>
            <person name="Wojciechowski M.F."/>
        </authorList>
    </citation>
    <scope>NUCLEOTIDE SEQUENCE</scope>
    <source>
        <strain evidence="2">SGP5-SGP5p</strain>
        <tissue evidence="2">Aerial part</tissue>
    </source>
</reference>
<feature type="region of interest" description="Disordered" evidence="1">
    <location>
        <begin position="76"/>
        <end position="154"/>
    </location>
</feature>
<dbReference type="PANTHER" id="PTHR37610">
    <property type="entry name" value="CCHC-TYPE DOMAIN-CONTAINING PROTEIN"/>
    <property type="match status" value="1"/>
</dbReference>
<evidence type="ECO:0000313" key="3">
    <source>
        <dbReference type="Proteomes" id="UP001153076"/>
    </source>
</evidence>
<evidence type="ECO:0000256" key="1">
    <source>
        <dbReference type="SAM" id="MobiDB-lite"/>
    </source>
</evidence>
<protein>
    <recommendedName>
        <fullName evidence="4">CCHC-type domain-containing protein</fullName>
    </recommendedName>
</protein>
<gene>
    <name evidence="2" type="ORF">Cgig2_006916</name>
</gene>
<dbReference type="Proteomes" id="UP001153076">
    <property type="component" value="Unassembled WGS sequence"/>
</dbReference>
<comment type="caution">
    <text evidence="2">The sequence shown here is derived from an EMBL/GenBank/DDBJ whole genome shotgun (WGS) entry which is preliminary data.</text>
</comment>
<dbReference type="PANTHER" id="PTHR37610:SF6">
    <property type="entry name" value="GAG-POLYPEPTIDE OF LTR COPIA-TYPE-RELATED"/>
    <property type="match status" value="1"/>
</dbReference>
<accession>A0A9Q1JM00</accession>
<dbReference type="AlphaFoldDB" id="A0A9Q1JM00"/>
<dbReference type="EMBL" id="JAKOGI010001937">
    <property type="protein sequence ID" value="KAJ8423575.1"/>
    <property type="molecule type" value="Genomic_DNA"/>
</dbReference>
<organism evidence="2 3">
    <name type="scientific">Carnegiea gigantea</name>
    <dbReference type="NCBI Taxonomy" id="171969"/>
    <lineage>
        <taxon>Eukaryota</taxon>
        <taxon>Viridiplantae</taxon>
        <taxon>Streptophyta</taxon>
        <taxon>Embryophyta</taxon>
        <taxon>Tracheophyta</taxon>
        <taxon>Spermatophyta</taxon>
        <taxon>Magnoliopsida</taxon>
        <taxon>eudicotyledons</taxon>
        <taxon>Gunneridae</taxon>
        <taxon>Pentapetalae</taxon>
        <taxon>Caryophyllales</taxon>
        <taxon>Cactineae</taxon>
        <taxon>Cactaceae</taxon>
        <taxon>Cactoideae</taxon>
        <taxon>Echinocereeae</taxon>
        <taxon>Carnegiea</taxon>
    </lineage>
</organism>
<evidence type="ECO:0008006" key="4">
    <source>
        <dbReference type="Google" id="ProtNLM"/>
    </source>
</evidence>
<sequence length="154" mass="17550">MIIAWIQNSVTDSIEKSVLFLNSAREIWVQLKQRFSLSNGSRKYKINKEIYECGNKGHVKEKCWLVIGYPQWHPKAKKFPQKRDNKVQAYKGKTQGFNDSADHGQNMHLASDTSVPHGVEDAASEQEHSHQQPLTVPSTSVPGTRRPVRQTKKP</sequence>
<feature type="compositionally biased region" description="Polar residues" evidence="1">
    <location>
        <begin position="131"/>
        <end position="142"/>
    </location>
</feature>
<name>A0A9Q1JM00_9CARY</name>
<keyword evidence="3" id="KW-1185">Reference proteome</keyword>
<evidence type="ECO:0000313" key="2">
    <source>
        <dbReference type="EMBL" id="KAJ8423575.1"/>
    </source>
</evidence>
<proteinExistence type="predicted"/>